<reference evidence="2" key="1">
    <citation type="journal article" date="2021" name="PeerJ">
        <title>Extensive microbial diversity within the chicken gut microbiome revealed by metagenomics and culture.</title>
        <authorList>
            <person name="Gilroy R."/>
            <person name="Ravi A."/>
            <person name="Getino M."/>
            <person name="Pursley I."/>
            <person name="Horton D.L."/>
            <person name="Alikhan N.F."/>
            <person name="Baker D."/>
            <person name="Gharbi K."/>
            <person name="Hall N."/>
            <person name="Watson M."/>
            <person name="Adriaenssens E.M."/>
            <person name="Foster-Nyarko E."/>
            <person name="Jarju S."/>
            <person name="Secka A."/>
            <person name="Antonio M."/>
            <person name="Oren A."/>
            <person name="Chaudhuri R.R."/>
            <person name="La Ragione R."/>
            <person name="Hildebrand F."/>
            <person name="Pallen M.J."/>
        </authorList>
    </citation>
    <scope>NUCLEOTIDE SEQUENCE</scope>
    <source>
        <strain evidence="2">CHK193-16274</strain>
    </source>
</reference>
<organism evidence="2 3">
    <name type="scientific">Thomasclavelia spiroformis</name>
    <dbReference type="NCBI Taxonomy" id="29348"/>
    <lineage>
        <taxon>Bacteria</taxon>
        <taxon>Bacillati</taxon>
        <taxon>Bacillota</taxon>
        <taxon>Erysipelotrichia</taxon>
        <taxon>Erysipelotrichales</taxon>
        <taxon>Coprobacillaceae</taxon>
        <taxon>Thomasclavelia</taxon>
    </lineage>
</organism>
<dbReference type="Pfam" id="PF09913">
    <property type="entry name" value="DUF2142"/>
    <property type="match status" value="1"/>
</dbReference>
<protein>
    <submittedName>
        <fullName evidence="2">DUF2142 domain-containing protein</fullName>
    </submittedName>
</protein>
<comment type="caution">
    <text evidence="2">The sequence shown here is derived from an EMBL/GenBank/DDBJ whole genome shotgun (WGS) entry which is preliminary data.</text>
</comment>
<feature type="transmembrane region" description="Helical" evidence="1">
    <location>
        <begin position="375"/>
        <end position="395"/>
    </location>
</feature>
<dbReference type="EMBL" id="DYWV01000173">
    <property type="protein sequence ID" value="HJF40286.1"/>
    <property type="molecule type" value="Genomic_DNA"/>
</dbReference>
<feature type="transmembrane region" description="Helical" evidence="1">
    <location>
        <begin position="222"/>
        <end position="242"/>
    </location>
</feature>
<gene>
    <name evidence="2" type="ORF">K8V91_05110</name>
</gene>
<feature type="transmembrane region" description="Helical" evidence="1">
    <location>
        <begin position="186"/>
        <end position="210"/>
    </location>
</feature>
<feature type="transmembrane region" description="Helical" evidence="1">
    <location>
        <begin position="345"/>
        <end position="363"/>
    </location>
</feature>
<feature type="transmembrane region" description="Helical" evidence="1">
    <location>
        <begin position="21"/>
        <end position="37"/>
    </location>
</feature>
<feature type="transmembrane region" description="Helical" evidence="1">
    <location>
        <begin position="445"/>
        <end position="466"/>
    </location>
</feature>
<reference evidence="2" key="2">
    <citation type="submission" date="2021-09" db="EMBL/GenBank/DDBJ databases">
        <authorList>
            <person name="Gilroy R."/>
        </authorList>
    </citation>
    <scope>NUCLEOTIDE SEQUENCE</scope>
    <source>
        <strain evidence="2">CHK193-16274</strain>
    </source>
</reference>
<feature type="transmembrane region" description="Helical" evidence="1">
    <location>
        <begin position="117"/>
        <end position="137"/>
    </location>
</feature>
<evidence type="ECO:0000313" key="3">
    <source>
        <dbReference type="Proteomes" id="UP000749320"/>
    </source>
</evidence>
<evidence type="ECO:0000313" key="2">
    <source>
        <dbReference type="EMBL" id="HJF40286.1"/>
    </source>
</evidence>
<proteinExistence type="predicted"/>
<dbReference type="AlphaFoldDB" id="A0A921KJA0"/>
<feature type="transmembrane region" description="Helical" evidence="1">
    <location>
        <begin position="144"/>
        <end position="166"/>
    </location>
</feature>
<keyword evidence="1" id="KW-0812">Transmembrane</keyword>
<sequence>MILNTFNLSEKNWAKIFLKRILIIGILLVFLIPPIQAPDENSHFLNAYSLTHGNFYPEYQNNSKLGRYFPENIITYIENWNANDEAVTIESFINNSISSIVNDKIDFLSYWLSDTNLIGYLFPSLGMFLYSSIYLLLGLKVNIYGLLISGRICNLLLYSLSIYYAIKIAPRFKRCLLALALMPMSILQAATLSYDVILISSCFLLFAITVKGLYEEEALSPKIIVILCFISIVLFNIKTVYAPLLGMLAFIPPKRFGGTKKYLITGMLIILCGVFTLGLHQLLLSINTQGFQNPYSALYDLQIHHLLRNPFLLIYYIFNSLKIYFSFYYSGFIGLIGKLFFKFPLWLYLFYGLFLLILFYVDSHEIKILKKQSRICLIAVLGVITYGIFGGIYITWTAIQQGIGVNWVDGVQGRYFIPIAIYLPLALSNSRWLQIDKLMSHMDQIVYYTVSLIPIFTLCFSAVKFWTL</sequence>
<keyword evidence="1" id="KW-0472">Membrane</keyword>
<name>A0A921KJA0_9FIRM</name>
<evidence type="ECO:0000256" key="1">
    <source>
        <dbReference type="SAM" id="Phobius"/>
    </source>
</evidence>
<keyword evidence="1" id="KW-1133">Transmembrane helix</keyword>
<dbReference type="InterPro" id="IPR018674">
    <property type="entry name" value="DUF2142_membrane"/>
</dbReference>
<feature type="transmembrane region" description="Helical" evidence="1">
    <location>
        <begin position="415"/>
        <end position="433"/>
    </location>
</feature>
<feature type="transmembrane region" description="Helical" evidence="1">
    <location>
        <begin position="306"/>
        <end position="325"/>
    </location>
</feature>
<accession>A0A921KJA0</accession>
<dbReference type="Proteomes" id="UP000749320">
    <property type="component" value="Unassembled WGS sequence"/>
</dbReference>
<feature type="transmembrane region" description="Helical" evidence="1">
    <location>
        <begin position="262"/>
        <end position="286"/>
    </location>
</feature>